<comment type="caution">
    <text evidence="1">The sequence shown here is derived from an EMBL/GenBank/DDBJ whole genome shotgun (WGS) entry which is preliminary data.</text>
</comment>
<organism evidence="1 2">
    <name type="scientific">Chaetomium tenue</name>
    <dbReference type="NCBI Taxonomy" id="1854479"/>
    <lineage>
        <taxon>Eukaryota</taxon>
        <taxon>Fungi</taxon>
        <taxon>Dikarya</taxon>
        <taxon>Ascomycota</taxon>
        <taxon>Pezizomycotina</taxon>
        <taxon>Sordariomycetes</taxon>
        <taxon>Sordariomycetidae</taxon>
        <taxon>Sordariales</taxon>
        <taxon>Chaetomiaceae</taxon>
        <taxon>Chaetomium</taxon>
    </lineage>
</organism>
<dbReference type="Proteomes" id="UP000724584">
    <property type="component" value="Unassembled WGS sequence"/>
</dbReference>
<protein>
    <submittedName>
        <fullName evidence="1">Uncharacterized protein</fullName>
    </submittedName>
</protein>
<evidence type="ECO:0000313" key="1">
    <source>
        <dbReference type="EMBL" id="KAH6650361.1"/>
    </source>
</evidence>
<evidence type="ECO:0000313" key="2">
    <source>
        <dbReference type="Proteomes" id="UP000724584"/>
    </source>
</evidence>
<reference evidence="1 2" key="1">
    <citation type="journal article" date="2021" name="Nat. Commun.">
        <title>Genetic determinants of endophytism in the Arabidopsis root mycobiome.</title>
        <authorList>
            <person name="Mesny F."/>
            <person name="Miyauchi S."/>
            <person name="Thiergart T."/>
            <person name="Pickel B."/>
            <person name="Atanasova L."/>
            <person name="Karlsson M."/>
            <person name="Huettel B."/>
            <person name="Barry K.W."/>
            <person name="Haridas S."/>
            <person name="Chen C."/>
            <person name="Bauer D."/>
            <person name="Andreopoulos W."/>
            <person name="Pangilinan J."/>
            <person name="LaButti K."/>
            <person name="Riley R."/>
            <person name="Lipzen A."/>
            <person name="Clum A."/>
            <person name="Drula E."/>
            <person name="Henrissat B."/>
            <person name="Kohler A."/>
            <person name="Grigoriev I.V."/>
            <person name="Martin F.M."/>
            <person name="Hacquard S."/>
        </authorList>
    </citation>
    <scope>NUCLEOTIDE SEQUENCE [LARGE SCALE GENOMIC DNA]</scope>
    <source>
        <strain evidence="1 2">MPI-SDFR-AT-0079</strain>
    </source>
</reference>
<proteinExistence type="predicted"/>
<gene>
    <name evidence="1" type="ORF">F5144DRAFT_42351</name>
</gene>
<accession>A0ACB7PMP7</accession>
<sequence length="327" mass="35641">MSSKKVRTALGALPDAANARVGQSPAAKPSRTAGQENTPLVAPPSKKPASKKRKSTDADARAASSAESNWADVHVVRMKVDEDCDQVRRKINRLLDSGEMTKTAFAKEIGVGIKSVSGFLSQNGHFKGSGCDAYVAAWKFFKQRENAGVKLPGNKKQKTTGSAAGEGSSSGAAGNAAKGPIDFGDIELDGEEDDDVAVFDTCDEIRKKINAYFRKTGTSQAQFCRDIHAQLHGPNHPAKPFTGAQLTKFRNSKGPIRGVKLPIFYACYVFFEKLRIKEGKPKTKHRLEMEDLWYPCGLSRDYDSRDPVICSADKQPYVDQYGKTSVF</sequence>
<keyword evidence="2" id="KW-1185">Reference proteome</keyword>
<dbReference type="EMBL" id="JAGIZQ010000001">
    <property type="protein sequence ID" value="KAH6650361.1"/>
    <property type="molecule type" value="Genomic_DNA"/>
</dbReference>
<name>A0ACB7PMP7_9PEZI</name>